<evidence type="ECO:0000256" key="3">
    <source>
        <dbReference type="ARBA" id="ARBA00022490"/>
    </source>
</evidence>
<dbReference type="Pfam" id="PF13943">
    <property type="entry name" value="WPP"/>
    <property type="match status" value="1"/>
</dbReference>
<dbReference type="EnsemblPlants" id="AUR62044370-RA">
    <property type="protein sequence ID" value="AUR62044370-RA:cds"/>
    <property type="gene ID" value="AUR62044370"/>
</dbReference>
<dbReference type="PANTHER" id="PTHR34362:SF1">
    <property type="entry name" value="WPP DOMAIN-CONTAINING PROTEIN 1-RELATED"/>
    <property type="match status" value="1"/>
</dbReference>
<evidence type="ECO:0000256" key="1">
    <source>
        <dbReference type="ARBA" id="ARBA00004123"/>
    </source>
</evidence>
<evidence type="ECO:0000313" key="8">
    <source>
        <dbReference type="Proteomes" id="UP000596660"/>
    </source>
</evidence>
<reference evidence="7" key="1">
    <citation type="journal article" date="2017" name="Nature">
        <title>The genome of Chenopodium quinoa.</title>
        <authorList>
            <person name="Jarvis D.E."/>
            <person name="Ho Y.S."/>
            <person name="Lightfoot D.J."/>
            <person name="Schmoeckel S.M."/>
            <person name="Li B."/>
            <person name="Borm T.J.A."/>
            <person name="Ohyanagi H."/>
            <person name="Mineta K."/>
            <person name="Michell C.T."/>
            <person name="Saber N."/>
            <person name="Kharbatia N.M."/>
            <person name="Rupper R.R."/>
            <person name="Sharp A.R."/>
            <person name="Dally N."/>
            <person name="Boughton B.A."/>
            <person name="Woo Y.H."/>
            <person name="Gao G."/>
            <person name="Schijlen E.G.W.M."/>
            <person name="Guo X."/>
            <person name="Momin A.A."/>
            <person name="Negrao S."/>
            <person name="Al-Babili S."/>
            <person name="Gehring C."/>
            <person name="Roessner U."/>
            <person name="Jung C."/>
            <person name="Murphy K."/>
            <person name="Arold S.T."/>
            <person name="Gojobori T."/>
            <person name="van der Linden C.G."/>
            <person name="van Loo E.N."/>
            <person name="Jellen E.N."/>
            <person name="Maughan P.J."/>
            <person name="Tester M."/>
        </authorList>
    </citation>
    <scope>NUCLEOTIDE SEQUENCE [LARGE SCALE GENOMIC DNA]</scope>
    <source>
        <strain evidence="7">cv. PI 614886</strain>
    </source>
</reference>
<sequence length="291" mass="31834">MSDTAADETPVAGEMLNTADTEQHPPHSSDNLSEKMEKMNISGSSFSIWPPTQRTRDAVINRLIETLSTPSVLSKRYGSLLPDEASSTAISIEEEAYNAAAASSAPASSATASSIDEGIEILQVYSKEISKRMLDAVKSRAAPPSDVSTAPESDRATVAIADGSGRRKQAQSVPVFVNLESEFNLGDRREKGHPPLRLGPLERERQAPPSTRIEDLGSHMQEASSGPTRRVTSLLELQINRCKLPCCSMFHRCIEDCLQLKKKIKDLVHKGHLSQYQAQQDTSRQQLPPTR</sequence>
<feature type="region of interest" description="Disordered" evidence="5">
    <location>
        <begin position="186"/>
        <end position="228"/>
    </location>
</feature>
<accession>A0A803NE23</accession>
<feature type="domain" description="WPP" evidence="6">
    <location>
        <begin position="45"/>
        <end position="143"/>
    </location>
</feature>
<keyword evidence="4" id="KW-0539">Nucleus</keyword>
<evidence type="ECO:0000256" key="4">
    <source>
        <dbReference type="ARBA" id="ARBA00023242"/>
    </source>
</evidence>
<name>A0A803NE23_CHEQI</name>
<dbReference type="GO" id="GO:0000278">
    <property type="term" value="P:mitotic cell cycle"/>
    <property type="evidence" value="ECO:0007669"/>
    <property type="project" value="InterPro"/>
</dbReference>
<feature type="compositionally biased region" description="Basic and acidic residues" evidence="5">
    <location>
        <begin position="21"/>
        <end position="37"/>
    </location>
</feature>
<dbReference type="Gramene" id="AUR62044370-RA">
    <property type="protein sequence ID" value="AUR62044370-RA:cds"/>
    <property type="gene ID" value="AUR62044370"/>
</dbReference>
<evidence type="ECO:0000256" key="5">
    <source>
        <dbReference type="SAM" id="MobiDB-lite"/>
    </source>
</evidence>
<dbReference type="GO" id="GO:0005634">
    <property type="term" value="C:nucleus"/>
    <property type="evidence" value="ECO:0007669"/>
    <property type="project" value="UniProtKB-SubCell"/>
</dbReference>
<protein>
    <recommendedName>
        <fullName evidence="6">WPP domain-containing protein</fullName>
    </recommendedName>
</protein>
<dbReference type="AlphaFoldDB" id="A0A803NE23"/>
<feature type="region of interest" description="Disordered" evidence="5">
    <location>
        <begin position="1"/>
        <end position="37"/>
    </location>
</feature>
<proteinExistence type="predicted"/>
<dbReference type="InterPro" id="IPR044692">
    <property type="entry name" value="WPP1/2/3"/>
</dbReference>
<dbReference type="InterPro" id="IPR038214">
    <property type="entry name" value="WPP_sf"/>
</dbReference>
<keyword evidence="3" id="KW-0963">Cytoplasm</keyword>
<evidence type="ECO:0000256" key="2">
    <source>
        <dbReference type="ARBA" id="ARBA00004496"/>
    </source>
</evidence>
<feature type="compositionally biased region" description="Basic and acidic residues" evidence="5">
    <location>
        <begin position="200"/>
        <end position="217"/>
    </location>
</feature>
<dbReference type="Proteomes" id="UP000596660">
    <property type="component" value="Unplaced"/>
</dbReference>
<dbReference type="GO" id="GO:0005737">
    <property type="term" value="C:cytoplasm"/>
    <property type="evidence" value="ECO:0007669"/>
    <property type="project" value="UniProtKB-SubCell"/>
</dbReference>
<evidence type="ECO:0000259" key="6">
    <source>
        <dbReference type="Pfam" id="PF13943"/>
    </source>
</evidence>
<dbReference type="PANTHER" id="PTHR34362">
    <property type="entry name" value="WPP DOMAIN-CONTAINING PROTEIN 1-RELATED"/>
    <property type="match status" value="1"/>
</dbReference>
<keyword evidence="8" id="KW-1185">Reference proteome</keyword>
<dbReference type="GO" id="GO:0048527">
    <property type="term" value="P:lateral root development"/>
    <property type="evidence" value="ECO:0007669"/>
    <property type="project" value="InterPro"/>
</dbReference>
<dbReference type="InterPro" id="IPR025265">
    <property type="entry name" value="WPP_dom"/>
</dbReference>
<dbReference type="Gene3D" id="1.10.246.200">
    <property type="entry name" value="WPP domain"/>
    <property type="match status" value="1"/>
</dbReference>
<reference evidence="7" key="2">
    <citation type="submission" date="2021-03" db="UniProtKB">
        <authorList>
            <consortium name="EnsemblPlants"/>
        </authorList>
    </citation>
    <scope>IDENTIFICATION</scope>
</reference>
<comment type="subcellular location">
    <subcellularLocation>
        <location evidence="2">Cytoplasm</location>
    </subcellularLocation>
    <subcellularLocation>
        <location evidence="1">Nucleus</location>
    </subcellularLocation>
</comment>
<organism evidence="7 8">
    <name type="scientific">Chenopodium quinoa</name>
    <name type="common">Quinoa</name>
    <dbReference type="NCBI Taxonomy" id="63459"/>
    <lineage>
        <taxon>Eukaryota</taxon>
        <taxon>Viridiplantae</taxon>
        <taxon>Streptophyta</taxon>
        <taxon>Embryophyta</taxon>
        <taxon>Tracheophyta</taxon>
        <taxon>Spermatophyta</taxon>
        <taxon>Magnoliopsida</taxon>
        <taxon>eudicotyledons</taxon>
        <taxon>Gunneridae</taxon>
        <taxon>Pentapetalae</taxon>
        <taxon>Caryophyllales</taxon>
        <taxon>Chenopodiaceae</taxon>
        <taxon>Chenopodioideae</taxon>
        <taxon>Atripliceae</taxon>
        <taxon>Chenopodium</taxon>
    </lineage>
</organism>
<evidence type="ECO:0000313" key="7">
    <source>
        <dbReference type="EnsemblPlants" id="AUR62044370-RA:cds"/>
    </source>
</evidence>